<dbReference type="CDD" id="cd00834">
    <property type="entry name" value="KAS_I_II"/>
    <property type="match status" value="1"/>
</dbReference>
<dbReference type="PROSITE" id="PS52004">
    <property type="entry name" value="KS3_2"/>
    <property type="match status" value="1"/>
</dbReference>
<dbReference type="AlphaFoldDB" id="A0AAU7CS63"/>
<dbReference type="SUPFAM" id="SSF53901">
    <property type="entry name" value="Thiolase-like"/>
    <property type="match status" value="2"/>
</dbReference>
<dbReference type="InterPro" id="IPR014030">
    <property type="entry name" value="Ketoacyl_synth_N"/>
</dbReference>
<dbReference type="PANTHER" id="PTHR11712">
    <property type="entry name" value="POLYKETIDE SYNTHASE-RELATED"/>
    <property type="match status" value="1"/>
</dbReference>
<dbReference type="GO" id="GO:0004315">
    <property type="term" value="F:3-oxoacyl-[acyl-carrier-protein] synthase activity"/>
    <property type="evidence" value="ECO:0007669"/>
    <property type="project" value="InterPro"/>
</dbReference>
<dbReference type="Pfam" id="PF02801">
    <property type="entry name" value="Ketoacyl-synt_C"/>
    <property type="match status" value="1"/>
</dbReference>
<dbReference type="InterPro" id="IPR000794">
    <property type="entry name" value="Beta-ketoacyl_synthase"/>
</dbReference>
<feature type="domain" description="Ketosynthase family 3 (KS3)" evidence="4">
    <location>
        <begin position="9"/>
        <end position="423"/>
    </location>
</feature>
<organism evidence="5">
    <name type="scientific">Singulisphaera sp. Ch08</name>
    <dbReference type="NCBI Taxonomy" id="3120278"/>
    <lineage>
        <taxon>Bacteria</taxon>
        <taxon>Pseudomonadati</taxon>
        <taxon>Planctomycetota</taxon>
        <taxon>Planctomycetia</taxon>
        <taxon>Isosphaerales</taxon>
        <taxon>Isosphaeraceae</taxon>
        <taxon>Singulisphaera</taxon>
    </lineage>
</organism>
<name>A0AAU7CS63_9BACT</name>
<dbReference type="InterPro" id="IPR020841">
    <property type="entry name" value="PKS_Beta-ketoAc_synthase_dom"/>
</dbReference>
<dbReference type="InterPro" id="IPR014031">
    <property type="entry name" value="Ketoacyl_synth_C"/>
</dbReference>
<gene>
    <name evidence="5" type="ORF">V5E97_19830</name>
</gene>
<evidence type="ECO:0000256" key="3">
    <source>
        <dbReference type="RuleBase" id="RU003694"/>
    </source>
</evidence>
<dbReference type="GO" id="GO:0006633">
    <property type="term" value="P:fatty acid biosynthetic process"/>
    <property type="evidence" value="ECO:0007669"/>
    <property type="project" value="InterPro"/>
</dbReference>
<protein>
    <submittedName>
        <fullName evidence="5">Beta-ketoacyl-[acyl-carrier-protein] synthase family protein</fullName>
        <ecNumber evidence="5">2.3.1.-</ecNumber>
    </submittedName>
</protein>
<dbReference type="PANTHER" id="PTHR11712:SF336">
    <property type="entry name" value="3-OXOACYL-[ACYL-CARRIER-PROTEIN] SYNTHASE, MITOCHONDRIAL"/>
    <property type="match status" value="1"/>
</dbReference>
<reference evidence="5" key="1">
    <citation type="submission" date="2024-05" db="EMBL/GenBank/DDBJ databases">
        <title>Planctomycetes of the genus Singulisphaera possess chitinolytic capabilities.</title>
        <authorList>
            <person name="Ivanova A."/>
        </authorList>
    </citation>
    <scope>NUCLEOTIDE SEQUENCE</scope>
    <source>
        <strain evidence="5">Ch08T</strain>
    </source>
</reference>
<dbReference type="RefSeq" id="WP_406701039.1">
    <property type="nucleotide sequence ID" value="NZ_CP155447.1"/>
</dbReference>
<evidence type="ECO:0000313" key="5">
    <source>
        <dbReference type="EMBL" id="XBH08204.1"/>
    </source>
</evidence>
<dbReference type="InterPro" id="IPR016039">
    <property type="entry name" value="Thiolase-like"/>
</dbReference>
<dbReference type="PROSITE" id="PS00606">
    <property type="entry name" value="KS3_1"/>
    <property type="match status" value="1"/>
</dbReference>
<dbReference type="InterPro" id="IPR018201">
    <property type="entry name" value="Ketoacyl_synth_AS"/>
</dbReference>
<keyword evidence="2 3" id="KW-0808">Transferase</keyword>
<dbReference type="Gene3D" id="3.40.47.10">
    <property type="match status" value="1"/>
</dbReference>
<evidence type="ECO:0000256" key="1">
    <source>
        <dbReference type="ARBA" id="ARBA00008467"/>
    </source>
</evidence>
<dbReference type="SMART" id="SM00825">
    <property type="entry name" value="PKS_KS"/>
    <property type="match status" value="1"/>
</dbReference>
<dbReference type="Pfam" id="PF00109">
    <property type="entry name" value="ketoacyl-synt"/>
    <property type="match status" value="1"/>
</dbReference>
<evidence type="ECO:0000259" key="4">
    <source>
        <dbReference type="PROSITE" id="PS52004"/>
    </source>
</evidence>
<evidence type="ECO:0000256" key="2">
    <source>
        <dbReference type="ARBA" id="ARBA00022679"/>
    </source>
</evidence>
<dbReference type="EMBL" id="CP155447">
    <property type="protein sequence ID" value="XBH08204.1"/>
    <property type="molecule type" value="Genomic_DNA"/>
</dbReference>
<proteinExistence type="inferred from homology"/>
<dbReference type="EC" id="2.3.1.-" evidence="5"/>
<sequence length="437" mass="45117">MSPSLSPSAAKVVVTGIGLWTGLGVDRESTWNAIRAGETAARALSDELSGPGRRDVGCPLLLEEGHTVGSDGRTLSIVARTAAEALADAGLTTSDQTQPGALTVASDRVATLIGLSKGCMQNLDRLARAGHDPAMIADGPSHSWIWEHLCWPNAGASLIAARYDLLGPCLAPVAACATGLVAVLQGAELIRRGVCDVALAGSADASLQPLLLGAFRRMGVLARSDGDPSRVARPWDRSRSGFIVGEGGAVLVLEREEHARARGILPYVEVAGGALGADAFHETTMNPDPAGLAALIGRALTHSGISASELDHINVHGTATRVNDPIECRAIRLALGHDANRVACSANKSQIGHLLGAAGAAELAITCLAMRDGFVPPTLNLDDPDPACDLDGTPHTGRSTPIRSALKLSIGFGGHLAAALLRQPDAPFRTPRKPPHG</sequence>
<keyword evidence="5" id="KW-0012">Acyltransferase</keyword>
<accession>A0AAU7CS63</accession>
<comment type="similarity">
    <text evidence="1 3">Belongs to the thiolase-like superfamily. Beta-ketoacyl-ACP synthases family.</text>
</comment>